<dbReference type="InterPro" id="IPR011990">
    <property type="entry name" value="TPR-like_helical_dom_sf"/>
</dbReference>
<reference evidence="2 3" key="1">
    <citation type="submission" date="2017-05" db="EMBL/GenBank/DDBJ databases">
        <authorList>
            <person name="Varghese N."/>
            <person name="Submissions S."/>
        </authorList>
    </citation>
    <scope>NUCLEOTIDE SEQUENCE [LARGE SCALE GENOMIC DNA]</scope>
    <source>
        <strain evidence="2 3">DSM 21985</strain>
    </source>
</reference>
<evidence type="ECO:0000313" key="2">
    <source>
        <dbReference type="EMBL" id="SMO58877.1"/>
    </source>
</evidence>
<proteinExistence type="predicted"/>
<dbReference type="PROSITE" id="PS50005">
    <property type="entry name" value="TPR"/>
    <property type="match status" value="1"/>
</dbReference>
<dbReference type="AlphaFoldDB" id="A0A521CHD7"/>
<dbReference type="Gene3D" id="1.25.40.10">
    <property type="entry name" value="Tetratricopeptide repeat domain"/>
    <property type="match status" value="1"/>
</dbReference>
<organism evidence="2 3">
    <name type="scientific">Gracilimonas mengyeensis</name>
    <dbReference type="NCBI Taxonomy" id="1302730"/>
    <lineage>
        <taxon>Bacteria</taxon>
        <taxon>Pseudomonadati</taxon>
        <taxon>Balneolota</taxon>
        <taxon>Balneolia</taxon>
        <taxon>Balneolales</taxon>
        <taxon>Balneolaceae</taxon>
        <taxon>Gracilimonas</taxon>
    </lineage>
</organism>
<dbReference type="InterPro" id="IPR019734">
    <property type="entry name" value="TPR_rpt"/>
</dbReference>
<gene>
    <name evidence="2" type="ORF">SAMN06265219_105166</name>
</gene>
<dbReference type="SUPFAM" id="SSF48452">
    <property type="entry name" value="TPR-like"/>
    <property type="match status" value="1"/>
</dbReference>
<evidence type="ECO:0000256" key="1">
    <source>
        <dbReference type="PROSITE-ProRule" id="PRU00339"/>
    </source>
</evidence>
<dbReference type="OrthoDB" id="1524733at2"/>
<dbReference type="EMBL" id="FXTP01000005">
    <property type="protein sequence ID" value="SMO58877.1"/>
    <property type="molecule type" value="Genomic_DNA"/>
</dbReference>
<sequence>MNSRISTLAKAVKEHPDDSFYKFTLALEMLKIDEVNKARVLFEAIRQNDPEYVGVYYHLAKLYEQIDENKKAVETYKAGVKVAEEQNDLHTKSELSSALLNLELDMEE</sequence>
<dbReference type="RefSeq" id="WP_142453987.1">
    <property type="nucleotide sequence ID" value="NZ_FXTP01000005.1"/>
</dbReference>
<dbReference type="Proteomes" id="UP000317557">
    <property type="component" value="Unassembled WGS sequence"/>
</dbReference>
<keyword evidence="3" id="KW-1185">Reference proteome</keyword>
<evidence type="ECO:0000313" key="3">
    <source>
        <dbReference type="Proteomes" id="UP000317557"/>
    </source>
</evidence>
<protein>
    <submittedName>
        <fullName evidence="2">Uncharacterized protein</fullName>
    </submittedName>
</protein>
<accession>A0A521CHD7</accession>
<dbReference type="Pfam" id="PF14559">
    <property type="entry name" value="TPR_19"/>
    <property type="match status" value="1"/>
</dbReference>
<feature type="repeat" description="TPR" evidence="1">
    <location>
        <begin position="53"/>
        <end position="86"/>
    </location>
</feature>
<name>A0A521CHD7_9BACT</name>
<keyword evidence="1" id="KW-0802">TPR repeat</keyword>